<proteinExistence type="predicted"/>
<keyword evidence="1" id="KW-0472">Membrane</keyword>
<reference evidence="3" key="1">
    <citation type="journal article" date="2019" name="Int. J. Syst. Evol. Microbiol.">
        <title>The Global Catalogue of Microorganisms (GCM) 10K type strain sequencing project: providing services to taxonomists for standard genome sequencing and annotation.</title>
        <authorList>
            <consortium name="The Broad Institute Genomics Platform"/>
            <consortium name="The Broad Institute Genome Sequencing Center for Infectious Disease"/>
            <person name="Wu L."/>
            <person name="Ma J."/>
        </authorList>
    </citation>
    <scope>NUCLEOTIDE SEQUENCE [LARGE SCALE GENOMIC DNA]</scope>
    <source>
        <strain evidence="3">CCM 8907</strain>
    </source>
</reference>
<sequence length="62" mass="6769">MSAADAAVKLKLVILLIVGLVALVSLLVTLFHRDRHYYQGFTGVLAVIVVQLFILGSLFTLK</sequence>
<dbReference type="Proteomes" id="UP001596191">
    <property type="component" value="Unassembled WGS sequence"/>
</dbReference>
<organism evidence="2 3">
    <name type="scientific">Levilactobacillus tangyuanensis</name>
    <dbReference type="NCBI Taxonomy" id="2486021"/>
    <lineage>
        <taxon>Bacteria</taxon>
        <taxon>Bacillati</taxon>
        <taxon>Bacillota</taxon>
        <taxon>Bacilli</taxon>
        <taxon>Lactobacillales</taxon>
        <taxon>Lactobacillaceae</taxon>
        <taxon>Levilactobacillus</taxon>
    </lineage>
</organism>
<keyword evidence="1" id="KW-0812">Transmembrane</keyword>
<gene>
    <name evidence="2" type="ORF">ACFQET_06885</name>
</gene>
<dbReference type="RefSeq" id="WP_125641343.1">
    <property type="nucleotide sequence ID" value="NZ_JBHSSJ010000007.1"/>
</dbReference>
<evidence type="ECO:0000256" key="1">
    <source>
        <dbReference type="SAM" id="Phobius"/>
    </source>
</evidence>
<name>A0ABW1TN30_9LACO</name>
<dbReference type="EMBL" id="JBHSSJ010000007">
    <property type="protein sequence ID" value="MFC6275241.1"/>
    <property type="molecule type" value="Genomic_DNA"/>
</dbReference>
<accession>A0ABW1TN30</accession>
<keyword evidence="1" id="KW-1133">Transmembrane helix</keyword>
<feature type="transmembrane region" description="Helical" evidence="1">
    <location>
        <begin position="12"/>
        <end position="31"/>
    </location>
</feature>
<comment type="caution">
    <text evidence="2">The sequence shown here is derived from an EMBL/GenBank/DDBJ whole genome shotgun (WGS) entry which is preliminary data.</text>
</comment>
<feature type="transmembrane region" description="Helical" evidence="1">
    <location>
        <begin position="37"/>
        <end position="61"/>
    </location>
</feature>
<keyword evidence="3" id="KW-1185">Reference proteome</keyword>
<protein>
    <submittedName>
        <fullName evidence="2">Uncharacterized protein</fullName>
    </submittedName>
</protein>
<evidence type="ECO:0000313" key="3">
    <source>
        <dbReference type="Proteomes" id="UP001596191"/>
    </source>
</evidence>
<evidence type="ECO:0000313" key="2">
    <source>
        <dbReference type="EMBL" id="MFC6275241.1"/>
    </source>
</evidence>